<evidence type="ECO:0000256" key="1">
    <source>
        <dbReference type="SAM" id="SignalP"/>
    </source>
</evidence>
<name>A0A154W5E6_9PROT</name>
<accession>A0A154W5E6</accession>
<dbReference type="STRING" id="580166.AUP43_08340"/>
<keyword evidence="1" id="KW-0732">Signal</keyword>
<evidence type="ECO:0000313" key="2">
    <source>
        <dbReference type="EMBL" id="KZD08760.1"/>
    </source>
</evidence>
<dbReference type="Proteomes" id="UP000076400">
    <property type="component" value="Unassembled WGS sequence"/>
</dbReference>
<dbReference type="EMBL" id="LPXN01000103">
    <property type="protein sequence ID" value="KZD08760.1"/>
    <property type="molecule type" value="Genomic_DNA"/>
</dbReference>
<comment type="caution">
    <text evidence="2">The sequence shown here is derived from an EMBL/GenBank/DDBJ whole genome shotgun (WGS) entry which is preliminary data.</text>
</comment>
<feature type="signal peptide" evidence="1">
    <location>
        <begin position="1"/>
        <end position="29"/>
    </location>
</feature>
<gene>
    <name evidence="2" type="ORF">AUP43_08340</name>
</gene>
<evidence type="ECO:0000313" key="3">
    <source>
        <dbReference type="Proteomes" id="UP000076400"/>
    </source>
</evidence>
<dbReference type="OrthoDB" id="6164731at2"/>
<feature type="chain" id="PRO_5007602226" evidence="1">
    <location>
        <begin position="30"/>
        <end position="347"/>
    </location>
</feature>
<organism evidence="2 3">
    <name type="scientific">Oceanibaculum pacificum</name>
    <dbReference type="NCBI Taxonomy" id="580166"/>
    <lineage>
        <taxon>Bacteria</taxon>
        <taxon>Pseudomonadati</taxon>
        <taxon>Pseudomonadota</taxon>
        <taxon>Alphaproteobacteria</taxon>
        <taxon>Rhodospirillales</taxon>
        <taxon>Oceanibaculaceae</taxon>
        <taxon>Oceanibaculum</taxon>
    </lineage>
</organism>
<dbReference type="RefSeq" id="WP_067555462.1">
    <property type="nucleotide sequence ID" value="NZ_LPXN01000103.1"/>
</dbReference>
<reference evidence="2 3" key="1">
    <citation type="submission" date="2015-12" db="EMBL/GenBank/DDBJ databases">
        <title>Genome sequence of Oceanibaculum pacificum MCCC 1A02656.</title>
        <authorList>
            <person name="Lu L."/>
            <person name="Lai Q."/>
            <person name="Shao Z."/>
            <person name="Qian P."/>
        </authorList>
    </citation>
    <scope>NUCLEOTIDE SEQUENCE [LARGE SCALE GENOMIC DNA]</scope>
    <source>
        <strain evidence="2 3">MCCC 1A02656</strain>
    </source>
</reference>
<proteinExistence type="predicted"/>
<sequence>MTSKFKGALLAGASGLAVAFVMTAQPAQAFDKVDWTWNADVTQRVRANVDINIALDPTGLAMVEDLQVSIGDLTARSVVNGVNNNQPNTGGTGPQVVDLGILEFTGTRDLQSGEVTSTGIATDVANESTFSNGTVNTLGDGVTMNFDLGTITVAAQPGTGSFNALSDLPEVISAATAVANNTSIQADTSVQLHEGQFAMGSSNVSDSDANSLGELGVVLANGDVNSNLIGAALIGTGALTGAIKPAAISAVSSVANVLNASVDSAATAVANNLTVTVEAVGDDRALIADVVQVAIADVSATSSVSNLNVNSYTNLGRLDAPMVSSVASALGNNKSITVRAPVVVVTP</sequence>
<dbReference type="AlphaFoldDB" id="A0A154W5E6"/>
<protein>
    <submittedName>
        <fullName evidence="2">Uncharacterized protein</fullName>
    </submittedName>
</protein>
<keyword evidence="3" id="KW-1185">Reference proteome</keyword>